<gene>
    <name evidence="13" type="primary">atpF</name>
    <name evidence="16" type="ORF">ACFOOR_10600</name>
</gene>
<keyword evidence="9 13" id="KW-0066">ATP synthesis</keyword>
<feature type="coiled-coil region" evidence="15">
    <location>
        <begin position="79"/>
        <end position="106"/>
    </location>
</feature>
<evidence type="ECO:0000256" key="13">
    <source>
        <dbReference type="HAMAP-Rule" id="MF_01398"/>
    </source>
</evidence>
<evidence type="ECO:0000256" key="10">
    <source>
        <dbReference type="ARBA" id="ARBA00025198"/>
    </source>
</evidence>
<feature type="transmembrane region" description="Helical" evidence="13">
    <location>
        <begin position="42"/>
        <end position="61"/>
    </location>
</feature>
<dbReference type="HAMAP" id="MF_01398">
    <property type="entry name" value="ATP_synth_b_bprime"/>
    <property type="match status" value="1"/>
</dbReference>
<evidence type="ECO:0000256" key="6">
    <source>
        <dbReference type="ARBA" id="ARBA00022989"/>
    </source>
</evidence>
<reference evidence="17" key="1">
    <citation type="journal article" date="2019" name="Int. J. Syst. Evol. Microbiol.">
        <title>The Global Catalogue of Microorganisms (GCM) 10K type strain sequencing project: providing services to taxonomists for standard genome sequencing and annotation.</title>
        <authorList>
            <consortium name="The Broad Institute Genomics Platform"/>
            <consortium name="The Broad Institute Genome Sequencing Center for Infectious Disease"/>
            <person name="Wu L."/>
            <person name="Ma J."/>
        </authorList>
    </citation>
    <scope>NUCLEOTIDE SEQUENCE [LARGE SCALE GENOMIC DNA]</scope>
    <source>
        <strain evidence="17">KCTC 52487</strain>
    </source>
</reference>
<dbReference type="RefSeq" id="WP_343164341.1">
    <property type="nucleotide sequence ID" value="NZ_JBHRSV010000019.1"/>
</dbReference>
<keyword evidence="6 13" id="KW-1133">Transmembrane helix</keyword>
<organism evidence="16 17">
    <name type="scientific">Hyphobacterium vulgare</name>
    <dbReference type="NCBI Taxonomy" id="1736751"/>
    <lineage>
        <taxon>Bacteria</taxon>
        <taxon>Pseudomonadati</taxon>
        <taxon>Pseudomonadota</taxon>
        <taxon>Alphaproteobacteria</taxon>
        <taxon>Maricaulales</taxon>
        <taxon>Maricaulaceae</taxon>
        <taxon>Hyphobacterium</taxon>
    </lineage>
</organism>
<dbReference type="InterPro" id="IPR002146">
    <property type="entry name" value="ATP_synth_b/b'su_bac/chlpt"/>
</dbReference>
<accession>A0ABV6ZYH2</accession>
<evidence type="ECO:0000256" key="9">
    <source>
        <dbReference type="ARBA" id="ARBA00023310"/>
    </source>
</evidence>
<dbReference type="EMBL" id="JBHRSV010000019">
    <property type="protein sequence ID" value="MFC2926555.1"/>
    <property type="molecule type" value="Genomic_DNA"/>
</dbReference>
<evidence type="ECO:0000256" key="14">
    <source>
        <dbReference type="RuleBase" id="RU003848"/>
    </source>
</evidence>
<dbReference type="PANTHER" id="PTHR33445">
    <property type="entry name" value="ATP SYNTHASE SUBUNIT B', CHLOROPLASTIC"/>
    <property type="match status" value="1"/>
</dbReference>
<comment type="function">
    <text evidence="10 13">F(1)F(0) ATP synthase produces ATP from ADP in the presence of a proton or sodium gradient. F-type ATPases consist of two structural domains, F(1) containing the extramembraneous catalytic core and F(0) containing the membrane proton channel, linked together by a central stalk and a peripheral stalk. During catalysis, ATP synthesis in the catalytic domain of F(1) is coupled via a rotary mechanism of the central stalk subunits to proton translocation.</text>
</comment>
<evidence type="ECO:0000313" key="16">
    <source>
        <dbReference type="EMBL" id="MFC2926555.1"/>
    </source>
</evidence>
<keyword evidence="8 13" id="KW-0472">Membrane</keyword>
<dbReference type="Pfam" id="PF00430">
    <property type="entry name" value="ATP-synt_B"/>
    <property type="match status" value="1"/>
</dbReference>
<comment type="subcellular location">
    <subcellularLocation>
        <location evidence="13">Cell membrane</location>
        <topology evidence="13">Single-pass membrane protein</topology>
    </subcellularLocation>
    <subcellularLocation>
        <location evidence="12">Endomembrane system</location>
        <topology evidence="12">Single-pass membrane protein</topology>
    </subcellularLocation>
</comment>
<dbReference type="Proteomes" id="UP001595379">
    <property type="component" value="Unassembled WGS sequence"/>
</dbReference>
<comment type="similarity">
    <text evidence="1 13 14">Belongs to the ATPase B chain family.</text>
</comment>
<name>A0ABV6ZYH2_9PROT</name>
<comment type="function">
    <text evidence="11">Component of the F(0) channel, it forms part of the peripheral stalk, linking F(1) to F(0). The b'-subunit is a diverged and duplicated form of b found in plants and photosynthetic bacteria.</text>
</comment>
<evidence type="ECO:0000256" key="15">
    <source>
        <dbReference type="SAM" id="Coils"/>
    </source>
</evidence>
<evidence type="ECO:0000256" key="4">
    <source>
        <dbReference type="ARBA" id="ARBA00022692"/>
    </source>
</evidence>
<dbReference type="InterPro" id="IPR050059">
    <property type="entry name" value="ATP_synthase_B_chain"/>
</dbReference>
<evidence type="ECO:0000256" key="2">
    <source>
        <dbReference type="ARBA" id="ARBA00022448"/>
    </source>
</evidence>
<comment type="caution">
    <text evidence="16">The sequence shown here is derived from an EMBL/GenBank/DDBJ whole genome shotgun (WGS) entry which is preliminary data.</text>
</comment>
<dbReference type="PANTHER" id="PTHR33445:SF1">
    <property type="entry name" value="ATP SYNTHASE SUBUNIT B"/>
    <property type="match status" value="1"/>
</dbReference>
<keyword evidence="5 13" id="KW-0375">Hydrogen ion transport</keyword>
<evidence type="ECO:0000256" key="12">
    <source>
        <dbReference type="ARBA" id="ARBA00037847"/>
    </source>
</evidence>
<evidence type="ECO:0000256" key="7">
    <source>
        <dbReference type="ARBA" id="ARBA00023065"/>
    </source>
</evidence>
<keyword evidence="15" id="KW-0175">Coiled coil</keyword>
<sequence>MTLIETVIEAAPGAEQAAEHGAEHGASGAFPPFDPTYFASQLFWLAIFFTIFYVLMSRWILPRIGSIIEERRDRVADDLDTAQQLKAQADETRDAYEKSLADARAKAHALAVETKAKVSAEIAEETAALEAELAERTAESEKTLDKARKKALGEVRGIAASTAAQIAEHLSGLTVSEADAEAALPDTSAR</sequence>
<keyword evidence="7 13" id="KW-0406">Ion transport</keyword>
<evidence type="ECO:0000313" key="17">
    <source>
        <dbReference type="Proteomes" id="UP001595379"/>
    </source>
</evidence>
<evidence type="ECO:0000256" key="5">
    <source>
        <dbReference type="ARBA" id="ARBA00022781"/>
    </source>
</evidence>
<evidence type="ECO:0000256" key="11">
    <source>
        <dbReference type="ARBA" id="ARBA00025614"/>
    </source>
</evidence>
<evidence type="ECO:0000256" key="8">
    <source>
        <dbReference type="ARBA" id="ARBA00023136"/>
    </source>
</evidence>
<evidence type="ECO:0000256" key="1">
    <source>
        <dbReference type="ARBA" id="ARBA00005513"/>
    </source>
</evidence>
<keyword evidence="2 13" id="KW-0813">Transport</keyword>
<evidence type="ECO:0000256" key="3">
    <source>
        <dbReference type="ARBA" id="ARBA00022547"/>
    </source>
</evidence>
<dbReference type="CDD" id="cd06503">
    <property type="entry name" value="ATP-synt_Fo_b"/>
    <property type="match status" value="1"/>
</dbReference>
<keyword evidence="4 13" id="KW-0812">Transmembrane</keyword>
<proteinExistence type="inferred from homology"/>
<keyword evidence="13" id="KW-1003">Cell membrane</keyword>
<keyword evidence="17" id="KW-1185">Reference proteome</keyword>
<comment type="subunit">
    <text evidence="13">F-type ATPases have 2 components, F(1) - the catalytic core - and F(0) - the membrane proton channel. F(1) has five subunits: alpha(3), beta(3), gamma(1), delta(1), epsilon(1). F(0) has three main subunits: a(1), b(2) and c(10-14). The alpha and beta chains form an alternating ring which encloses part of the gamma chain. F(1) is attached to F(0) by a central stalk formed by the gamma and epsilon chains, while a peripheral stalk is formed by the delta and b chains.</text>
</comment>
<protein>
    <recommendedName>
        <fullName evidence="13">ATP synthase subunit b</fullName>
    </recommendedName>
    <alternativeName>
        <fullName evidence="13">ATP synthase F(0) sector subunit b</fullName>
    </alternativeName>
    <alternativeName>
        <fullName evidence="13">ATPase subunit I</fullName>
    </alternativeName>
    <alternativeName>
        <fullName evidence="13">F-type ATPase subunit b</fullName>
        <shortName evidence="13">F-ATPase subunit b</shortName>
    </alternativeName>
</protein>
<keyword evidence="3 13" id="KW-0138">CF(0)</keyword>